<organism evidence="1 2">
    <name type="scientific">Pyropia yezoensis</name>
    <name type="common">Susabi-nori</name>
    <name type="synonym">Porphyra yezoensis</name>
    <dbReference type="NCBI Taxonomy" id="2788"/>
    <lineage>
        <taxon>Eukaryota</taxon>
        <taxon>Rhodophyta</taxon>
        <taxon>Bangiophyceae</taxon>
        <taxon>Bangiales</taxon>
        <taxon>Bangiaceae</taxon>
        <taxon>Pyropia</taxon>
    </lineage>
</organism>
<dbReference type="Proteomes" id="UP000798662">
    <property type="component" value="Chromosome 2"/>
</dbReference>
<evidence type="ECO:0000313" key="2">
    <source>
        <dbReference type="Proteomes" id="UP000798662"/>
    </source>
</evidence>
<proteinExistence type="predicted"/>
<comment type="caution">
    <text evidence="1">The sequence shown here is derived from an EMBL/GenBank/DDBJ whole genome shotgun (WGS) entry which is preliminary data.</text>
</comment>
<sequence length="650" mass="64961">MDTTVIASDGTYRADAYRSLVAKASGPAGGGEDGAYTVLAAYGATPAAPAPLLAALLADVDAPEAADVDAAAVAAAAAALSPTTAAAGAAAGAPASAAAVTGGVAAVDDSSVLASPARGVVGLSVPPPPSTSAAAPTASDAAAAAAAARSAVWAATVADGLLWVVRAPDLRRPVASGLSSLLSAVAASLRVRSKVTAAASGAGQGAGKRLLLVAVMDLDLDETPREALVAAALAELAAAWGSTPRPAGFASTRLTDLYQLEFVTFPHRLHNASSYADSVVTLRGRLTDPAAEAYLFPPASRPPPYAAAAVGADSADMYASSVWGALEEDGAGVEAAPSKAAASGADGADGGPVDAAAAPVDDGEAKAAYRLDQLRVAAYEQYSANAADWKDVVDGGALVDDFSAAADALRHHTLTAFDEDAAAYASSATFARKRAELDDAVVADLRALYDKQVATARERAYDRFRAAAAAIPPGADGVSRRVTAAVKEAESAFRDSVAELTPAGAADDSWRPDATTEALKVSLREDAAERLQLAKLHAARRNRAGRRGGRGGGGAGGGGTERQPIAVSFHYLAPSVFGLKDSRVDRLSAADSVAYQAKPGPDMALGSLRPAGAASGGGGLLGRVFRRKGAATAARPDLDLIYTDTKAGSS</sequence>
<name>A0ACC3C899_PYRYE</name>
<protein>
    <submittedName>
        <fullName evidence="1">Uncharacterized protein</fullName>
    </submittedName>
</protein>
<accession>A0ACC3C899</accession>
<evidence type="ECO:0000313" key="1">
    <source>
        <dbReference type="EMBL" id="KAK1866354.1"/>
    </source>
</evidence>
<reference evidence="1" key="1">
    <citation type="submission" date="2019-11" db="EMBL/GenBank/DDBJ databases">
        <title>Nori genome reveals adaptations in red seaweeds to the harsh intertidal environment.</title>
        <authorList>
            <person name="Wang D."/>
            <person name="Mao Y."/>
        </authorList>
    </citation>
    <scope>NUCLEOTIDE SEQUENCE</scope>
    <source>
        <tissue evidence="1">Gametophyte</tissue>
    </source>
</reference>
<dbReference type="EMBL" id="CM020619">
    <property type="protein sequence ID" value="KAK1866354.1"/>
    <property type="molecule type" value="Genomic_DNA"/>
</dbReference>
<keyword evidence="2" id="KW-1185">Reference proteome</keyword>
<gene>
    <name evidence="1" type="ORF">I4F81_008874</name>
</gene>